<dbReference type="Proteomes" id="UP000264062">
    <property type="component" value="Unassembled WGS sequence"/>
</dbReference>
<reference evidence="2 3" key="1">
    <citation type="journal article" date="2018" name="Nat. Biotechnol.">
        <title>A standardized bacterial taxonomy based on genome phylogeny substantially revises the tree of life.</title>
        <authorList>
            <person name="Parks D.H."/>
            <person name="Chuvochina M."/>
            <person name="Waite D.W."/>
            <person name="Rinke C."/>
            <person name="Skarshewski A."/>
            <person name="Chaumeil P.A."/>
            <person name="Hugenholtz P."/>
        </authorList>
    </citation>
    <scope>NUCLEOTIDE SEQUENCE [LARGE SCALE GENOMIC DNA]</scope>
    <source>
        <strain evidence="2">UBA9956</strain>
    </source>
</reference>
<feature type="chain" id="PRO_5017047940" description="DUF3078 domain-containing protein" evidence="1">
    <location>
        <begin position="24"/>
        <end position="318"/>
    </location>
</feature>
<accession>A0A350HC65</accession>
<keyword evidence="1" id="KW-0732">Signal</keyword>
<evidence type="ECO:0008006" key="4">
    <source>
        <dbReference type="Google" id="ProtNLM"/>
    </source>
</evidence>
<sequence length="318" mass="36765">MKNLLSKTLLFVILLYLAKPANATINAGWSTGGWTYNLEEDVYNYLTYESDTRSYSLENSFKGGYINYLLAGNAPVYSIRKNYERGFYFSAYRNIRSGVGLDNYYDTINYSEKKTIDNIFSEAYINRILHVKYNQRNFNGAYFDRMADLMFDVFSSSNLILNASLSMYTDCNNNNNTAPRLMLSYYISEFDMSIYFDVGKNRENKIMAMTGMPFNLGGFLKYGRDLTSELPPTYVPLTTGLFTEQKYFALYIEYGKWGMHDTGTASMYKIKAVLSIDRFVGFYIEYEGRESHYHPYYSDKDRDSYTKGVSWGLSGAIL</sequence>
<protein>
    <recommendedName>
        <fullName evidence="4">DUF3078 domain-containing protein</fullName>
    </recommendedName>
</protein>
<dbReference type="AlphaFoldDB" id="A0A350HC65"/>
<dbReference type="EMBL" id="DMZY01000242">
    <property type="protein sequence ID" value="HAV93131.1"/>
    <property type="molecule type" value="Genomic_DNA"/>
</dbReference>
<name>A0A350HC65_UNCW3</name>
<gene>
    <name evidence="2" type="ORF">DCW38_08140</name>
</gene>
<comment type="caution">
    <text evidence="2">The sequence shown here is derived from an EMBL/GenBank/DDBJ whole genome shotgun (WGS) entry which is preliminary data.</text>
</comment>
<feature type="signal peptide" evidence="1">
    <location>
        <begin position="1"/>
        <end position="23"/>
    </location>
</feature>
<evidence type="ECO:0000313" key="3">
    <source>
        <dbReference type="Proteomes" id="UP000264062"/>
    </source>
</evidence>
<organism evidence="2 3">
    <name type="scientific">candidate division WOR-3 bacterium</name>
    <dbReference type="NCBI Taxonomy" id="2052148"/>
    <lineage>
        <taxon>Bacteria</taxon>
        <taxon>Bacteria division WOR-3</taxon>
    </lineage>
</organism>
<proteinExistence type="predicted"/>
<evidence type="ECO:0000313" key="2">
    <source>
        <dbReference type="EMBL" id="HAV93131.1"/>
    </source>
</evidence>
<evidence type="ECO:0000256" key="1">
    <source>
        <dbReference type="SAM" id="SignalP"/>
    </source>
</evidence>